<keyword evidence="3 6" id="KW-0812">Transmembrane</keyword>
<dbReference type="PANTHER" id="PTHR48085:SF5">
    <property type="entry name" value="CADMIUM_ZINC-TRANSPORTING ATPASE HMA4-RELATED"/>
    <property type="match status" value="1"/>
</dbReference>
<dbReference type="PANTHER" id="PTHR48085">
    <property type="entry name" value="CADMIUM/ZINC-TRANSPORTING ATPASE HMA2-RELATED"/>
    <property type="match status" value="1"/>
</dbReference>
<dbReference type="NCBIfam" id="TIGR01525">
    <property type="entry name" value="ATPase-IB_hvy"/>
    <property type="match status" value="1"/>
</dbReference>
<dbReference type="InterPro" id="IPR023299">
    <property type="entry name" value="ATPase_P-typ_cyto_dom_N"/>
</dbReference>
<feature type="transmembrane region" description="Helical" evidence="6">
    <location>
        <begin position="559"/>
        <end position="579"/>
    </location>
</feature>
<feature type="transmembrane region" description="Helical" evidence="6">
    <location>
        <begin position="86"/>
        <end position="105"/>
    </location>
</feature>
<evidence type="ECO:0000256" key="3">
    <source>
        <dbReference type="ARBA" id="ARBA00022692"/>
    </source>
</evidence>
<dbReference type="SUPFAM" id="SSF81665">
    <property type="entry name" value="Calcium ATPase, transmembrane domain M"/>
    <property type="match status" value="1"/>
</dbReference>
<dbReference type="InterPro" id="IPR036412">
    <property type="entry name" value="HAD-like_sf"/>
</dbReference>
<evidence type="ECO:0000256" key="6">
    <source>
        <dbReference type="RuleBase" id="RU362081"/>
    </source>
</evidence>
<feature type="transmembrane region" description="Helical" evidence="6">
    <location>
        <begin position="7"/>
        <end position="27"/>
    </location>
</feature>
<dbReference type="SUPFAM" id="SSF81653">
    <property type="entry name" value="Calcium ATPase, transduction domain A"/>
    <property type="match status" value="1"/>
</dbReference>
<dbReference type="InterPro" id="IPR018303">
    <property type="entry name" value="ATPase_P-typ_P_site"/>
</dbReference>
<keyword evidence="6" id="KW-0067">ATP-binding</keyword>
<keyword evidence="6" id="KW-1003">Cell membrane</keyword>
<dbReference type="Gene3D" id="3.40.1110.10">
    <property type="entry name" value="Calcium-transporting ATPase, cytoplasmic domain N"/>
    <property type="match status" value="1"/>
</dbReference>
<feature type="domain" description="P-type ATPase A" evidence="7">
    <location>
        <begin position="118"/>
        <end position="217"/>
    </location>
</feature>
<dbReference type="GO" id="GO:0005886">
    <property type="term" value="C:plasma membrane"/>
    <property type="evidence" value="ECO:0007669"/>
    <property type="project" value="UniProtKB-SubCell"/>
</dbReference>
<name>A0A9D1GQ76_9MOLU</name>
<protein>
    <submittedName>
        <fullName evidence="8">Cadmium-translocating P-type ATPase</fullName>
    </submittedName>
</protein>
<dbReference type="NCBIfam" id="TIGR01494">
    <property type="entry name" value="ATPase_P-type"/>
    <property type="match status" value="1"/>
</dbReference>
<evidence type="ECO:0000256" key="1">
    <source>
        <dbReference type="ARBA" id="ARBA00004651"/>
    </source>
</evidence>
<evidence type="ECO:0000313" key="8">
    <source>
        <dbReference type="EMBL" id="HIT49560.1"/>
    </source>
</evidence>
<dbReference type="EMBL" id="DVLF01000032">
    <property type="protein sequence ID" value="HIT49560.1"/>
    <property type="molecule type" value="Genomic_DNA"/>
</dbReference>
<dbReference type="Gene3D" id="3.40.50.1000">
    <property type="entry name" value="HAD superfamily/HAD-like"/>
    <property type="match status" value="1"/>
</dbReference>
<dbReference type="Gene3D" id="2.70.150.10">
    <property type="entry name" value="Calcium-transporting ATPase, cytoplasmic transduction domain A"/>
    <property type="match status" value="1"/>
</dbReference>
<dbReference type="InterPro" id="IPR027256">
    <property type="entry name" value="P-typ_ATPase_IB"/>
</dbReference>
<dbReference type="InterPro" id="IPR023214">
    <property type="entry name" value="HAD_sf"/>
</dbReference>
<dbReference type="PRINTS" id="PR00119">
    <property type="entry name" value="CATATPASE"/>
</dbReference>
<dbReference type="InterPro" id="IPR008250">
    <property type="entry name" value="ATPase_P-typ_transduc_dom_A_sf"/>
</dbReference>
<dbReference type="PROSITE" id="PS00154">
    <property type="entry name" value="ATPASE_E1_E2"/>
    <property type="match status" value="1"/>
</dbReference>
<dbReference type="GO" id="GO:0019829">
    <property type="term" value="F:ATPase-coupled monoatomic cation transmembrane transporter activity"/>
    <property type="evidence" value="ECO:0007669"/>
    <property type="project" value="InterPro"/>
</dbReference>
<evidence type="ECO:0000259" key="7">
    <source>
        <dbReference type="Pfam" id="PF00122"/>
    </source>
</evidence>
<dbReference type="SUPFAM" id="SSF56784">
    <property type="entry name" value="HAD-like"/>
    <property type="match status" value="1"/>
</dbReference>
<accession>A0A9D1GQ76</accession>
<dbReference type="GO" id="GO:0016887">
    <property type="term" value="F:ATP hydrolysis activity"/>
    <property type="evidence" value="ECO:0007669"/>
    <property type="project" value="InterPro"/>
</dbReference>
<evidence type="ECO:0000313" key="9">
    <source>
        <dbReference type="Proteomes" id="UP000886758"/>
    </source>
</evidence>
<dbReference type="NCBIfam" id="TIGR01512">
    <property type="entry name" value="ATPase-IB2_Cd"/>
    <property type="match status" value="1"/>
</dbReference>
<gene>
    <name evidence="8" type="primary">cadA</name>
    <name evidence="8" type="ORF">IAD46_00895</name>
</gene>
<feature type="transmembrane region" description="Helical" evidence="6">
    <location>
        <begin position="585"/>
        <end position="604"/>
    </location>
</feature>
<dbReference type="FunFam" id="2.70.150.10:FF:000002">
    <property type="entry name" value="Copper-transporting ATPase 1, putative"/>
    <property type="match status" value="1"/>
</dbReference>
<dbReference type="InterPro" id="IPR051014">
    <property type="entry name" value="Cation_Transport_ATPase_IB"/>
</dbReference>
<reference evidence="8" key="2">
    <citation type="journal article" date="2021" name="PeerJ">
        <title>Extensive microbial diversity within the chicken gut microbiome revealed by metagenomics and culture.</title>
        <authorList>
            <person name="Gilroy R."/>
            <person name="Ravi A."/>
            <person name="Getino M."/>
            <person name="Pursley I."/>
            <person name="Horton D.L."/>
            <person name="Alikhan N.F."/>
            <person name="Baker D."/>
            <person name="Gharbi K."/>
            <person name="Hall N."/>
            <person name="Watson M."/>
            <person name="Adriaenssens E.M."/>
            <person name="Foster-Nyarko E."/>
            <person name="Jarju S."/>
            <person name="Secka A."/>
            <person name="Antonio M."/>
            <person name="Oren A."/>
            <person name="Chaudhuri R.R."/>
            <person name="La Ragione R."/>
            <person name="Hildebrand F."/>
            <person name="Pallen M.J."/>
        </authorList>
    </citation>
    <scope>NUCLEOTIDE SEQUENCE</scope>
    <source>
        <strain evidence="8">ChiW17-6978</strain>
    </source>
</reference>
<reference evidence="8" key="1">
    <citation type="submission" date="2020-10" db="EMBL/GenBank/DDBJ databases">
        <authorList>
            <person name="Gilroy R."/>
        </authorList>
    </citation>
    <scope>NUCLEOTIDE SEQUENCE</scope>
    <source>
        <strain evidence="8">ChiW17-6978</strain>
    </source>
</reference>
<dbReference type="AlphaFoldDB" id="A0A9D1GQ76"/>
<dbReference type="GO" id="GO:0046872">
    <property type="term" value="F:metal ion binding"/>
    <property type="evidence" value="ECO:0007669"/>
    <property type="project" value="UniProtKB-KW"/>
</dbReference>
<feature type="transmembrane region" description="Helical" evidence="6">
    <location>
        <begin position="63"/>
        <end position="80"/>
    </location>
</feature>
<evidence type="ECO:0000256" key="2">
    <source>
        <dbReference type="ARBA" id="ARBA00006024"/>
    </source>
</evidence>
<comment type="caution">
    <text evidence="8">The sequence shown here is derived from an EMBL/GenBank/DDBJ whole genome shotgun (WGS) entry which is preliminary data.</text>
</comment>
<dbReference type="Pfam" id="PF00122">
    <property type="entry name" value="E1-E2_ATPase"/>
    <property type="match status" value="1"/>
</dbReference>
<evidence type="ECO:0000256" key="4">
    <source>
        <dbReference type="ARBA" id="ARBA00022989"/>
    </source>
</evidence>
<comment type="subcellular location">
    <subcellularLocation>
        <location evidence="1">Cell membrane</location>
        <topology evidence="1">Multi-pass membrane protein</topology>
    </subcellularLocation>
</comment>
<dbReference type="InterPro" id="IPR001757">
    <property type="entry name" value="P_typ_ATPase"/>
</dbReference>
<feature type="transmembrane region" description="Helical" evidence="6">
    <location>
        <begin position="236"/>
        <end position="255"/>
    </location>
</feature>
<keyword evidence="6" id="KW-0547">Nucleotide-binding</keyword>
<dbReference type="GO" id="GO:0015086">
    <property type="term" value="F:cadmium ion transmembrane transporter activity"/>
    <property type="evidence" value="ECO:0007669"/>
    <property type="project" value="TreeGrafter"/>
</dbReference>
<organism evidence="8 9">
    <name type="scientific">Candidatus Pelethenecus faecipullorum</name>
    <dbReference type="NCBI Taxonomy" id="2840900"/>
    <lineage>
        <taxon>Bacteria</taxon>
        <taxon>Bacillati</taxon>
        <taxon>Mycoplasmatota</taxon>
        <taxon>Mollicutes</taxon>
        <taxon>Candidatus Pelethenecus</taxon>
    </lineage>
</organism>
<dbReference type="InterPro" id="IPR059000">
    <property type="entry name" value="ATPase_P-type_domA"/>
</dbReference>
<keyword evidence="6" id="KW-0479">Metal-binding</keyword>
<proteinExistence type="inferred from homology"/>
<feature type="transmembrane region" description="Helical" evidence="6">
    <location>
        <begin position="267"/>
        <end position="291"/>
    </location>
</feature>
<dbReference type="Proteomes" id="UP000886758">
    <property type="component" value="Unassembled WGS sequence"/>
</dbReference>
<sequence>MSKEKWNLIRIIVSAVVFIPCFILHMLVEMPPYVLLSITLIVYALIGYDIVYKSVRNIFHIRFLDENFLMVIATVGAFIIGEYLEAVAVMIFYQIGELFQSYAVGKSRKSIAALMDIRPEKATILVDGKEKTVDPEEVLEGDILLIKVGEKVPVDGIVLKGKSSLDTKALTGESVPMDVAPQDEVLSGSINLSGVLTIRATKMYFDSTVSKILDLVENAAGKKAQSEAFITKFAKYYTPLVVLAAVLLGVIPPLLDGQWEQWVFRALTFLVVSCPCALVISVPLSFFCGIGGSSKDGILVKGGSYLELMDKANVFVFDKTGTLTKGVFEVVDVKSDLPNDEVLKIAAIAEKNSNHPIAKSILAKVDSVEEGYETEEIAGYGMVARKEDVILVGNAKLMERFDIPYVENDAIGSVVYVAKNQRFIGSIVISDTVKEDAFETMEYLHKNHLKTIMLTGDNEKVAIHVAETLKIQEVHANLLPQNKVALVEQILASKDKKDVVAFVGDGINDAPVLMRADIGISMGGIGSDSAIEASDLVLMYDDLTGIIKAKKMAHKTVTIVWENILFALIVKFSVLILSACGFANMWLAILADVGVAVLAILNAMRCAKTKQ</sequence>
<evidence type="ECO:0000256" key="5">
    <source>
        <dbReference type="ARBA" id="ARBA00023136"/>
    </source>
</evidence>
<feature type="transmembrane region" description="Helical" evidence="6">
    <location>
        <begin position="33"/>
        <end position="51"/>
    </location>
</feature>
<keyword evidence="5 6" id="KW-0472">Membrane</keyword>
<dbReference type="InterPro" id="IPR023298">
    <property type="entry name" value="ATPase_P-typ_TM_dom_sf"/>
</dbReference>
<dbReference type="Pfam" id="PF00702">
    <property type="entry name" value="Hydrolase"/>
    <property type="match status" value="1"/>
</dbReference>
<keyword evidence="4 6" id="KW-1133">Transmembrane helix</keyword>
<comment type="similarity">
    <text evidence="2 6">Belongs to the cation transport ATPase (P-type) (TC 3.A.3) family. Type IB subfamily.</text>
</comment>
<dbReference type="GO" id="GO:0005524">
    <property type="term" value="F:ATP binding"/>
    <property type="evidence" value="ECO:0007669"/>
    <property type="project" value="UniProtKB-UniRule"/>
</dbReference>